<sequence>MIDPAQDTAKPRGATTALHLSGRDALPLLQKISTNALLDLPSGGARATLFCDFRGRLQHRALVYLARNRTVWLLRDDAPGAELAAFLDRHVFREDVTIQDLSSSLLVSRDPRLPDTSEEDGTPRRVVCGADRFAVGVSAPPSDERERILAGRPAHGHEIVEAYNPFEVGLGDEVHLDKGCYTGQEALQRLITYHSVRRRPARVEGRGPAPATPAALEWEGERGGAVTSAIADSETRWIGLAVVRSERLGARAIPTLSGVPLASSPVALEAPRPLGRP</sequence>
<dbReference type="PANTHER" id="PTHR22602">
    <property type="entry name" value="TRANSFERASE CAF17, MITOCHONDRIAL-RELATED"/>
    <property type="match status" value="1"/>
</dbReference>
<gene>
    <name evidence="2" type="ORF">E6K80_08570</name>
</gene>
<dbReference type="Gene3D" id="3.30.1360.120">
    <property type="entry name" value="Probable tRNA modification gtpase trme, domain 1"/>
    <property type="match status" value="2"/>
</dbReference>
<name>A0A538U3W4_UNCEI</name>
<dbReference type="SUPFAM" id="SSF103025">
    <property type="entry name" value="Folate-binding domain"/>
    <property type="match status" value="1"/>
</dbReference>
<dbReference type="InterPro" id="IPR017703">
    <property type="entry name" value="YgfZ/GCV_T_CS"/>
</dbReference>
<dbReference type="NCBIfam" id="TIGR03317">
    <property type="entry name" value="ygfZ_signature"/>
    <property type="match status" value="1"/>
</dbReference>
<protein>
    <submittedName>
        <fullName evidence="2">Uncharacterized protein</fullName>
    </submittedName>
</protein>
<dbReference type="PANTHER" id="PTHR22602:SF0">
    <property type="entry name" value="TRANSFERASE CAF17, MITOCHONDRIAL-RELATED"/>
    <property type="match status" value="1"/>
</dbReference>
<dbReference type="EMBL" id="VBPA01000207">
    <property type="protein sequence ID" value="TMQ70419.1"/>
    <property type="molecule type" value="Genomic_DNA"/>
</dbReference>
<evidence type="ECO:0000313" key="2">
    <source>
        <dbReference type="EMBL" id="TMQ70419.1"/>
    </source>
</evidence>
<reference evidence="2 3" key="1">
    <citation type="journal article" date="2019" name="Nat. Microbiol.">
        <title>Mediterranean grassland soil C-N compound turnover is dependent on rainfall and depth, and is mediated by genomically divergent microorganisms.</title>
        <authorList>
            <person name="Diamond S."/>
            <person name="Andeer P.F."/>
            <person name="Li Z."/>
            <person name="Crits-Christoph A."/>
            <person name="Burstein D."/>
            <person name="Anantharaman K."/>
            <person name="Lane K.R."/>
            <person name="Thomas B.C."/>
            <person name="Pan C."/>
            <person name="Northen T.R."/>
            <person name="Banfield J.F."/>
        </authorList>
    </citation>
    <scope>NUCLEOTIDE SEQUENCE [LARGE SCALE GENOMIC DNA]</scope>
    <source>
        <strain evidence="2">WS_10</strain>
    </source>
</reference>
<dbReference type="InterPro" id="IPR027266">
    <property type="entry name" value="TrmE/GcvT-like"/>
</dbReference>
<evidence type="ECO:0000256" key="1">
    <source>
        <dbReference type="ARBA" id="ARBA00022946"/>
    </source>
</evidence>
<dbReference type="GO" id="GO:0016226">
    <property type="term" value="P:iron-sulfur cluster assembly"/>
    <property type="evidence" value="ECO:0007669"/>
    <property type="project" value="TreeGrafter"/>
</dbReference>
<dbReference type="PIRSF" id="PIRSF006487">
    <property type="entry name" value="GcvT"/>
    <property type="match status" value="1"/>
</dbReference>
<evidence type="ECO:0000313" key="3">
    <source>
        <dbReference type="Proteomes" id="UP000319836"/>
    </source>
</evidence>
<proteinExistence type="predicted"/>
<organism evidence="2 3">
    <name type="scientific">Eiseniibacteriota bacterium</name>
    <dbReference type="NCBI Taxonomy" id="2212470"/>
    <lineage>
        <taxon>Bacteria</taxon>
        <taxon>Candidatus Eiseniibacteriota</taxon>
    </lineage>
</organism>
<comment type="caution">
    <text evidence="2">The sequence shown here is derived from an EMBL/GenBank/DDBJ whole genome shotgun (WGS) entry which is preliminary data.</text>
</comment>
<dbReference type="Proteomes" id="UP000319836">
    <property type="component" value="Unassembled WGS sequence"/>
</dbReference>
<keyword evidence="1" id="KW-0809">Transit peptide</keyword>
<accession>A0A538U3W4</accession>
<dbReference type="InterPro" id="IPR045179">
    <property type="entry name" value="YgfZ/GcvT"/>
</dbReference>
<dbReference type="AlphaFoldDB" id="A0A538U3W4"/>